<evidence type="ECO:0008006" key="3">
    <source>
        <dbReference type="Google" id="ProtNLM"/>
    </source>
</evidence>
<accession>A0ABR1E6K6</accession>
<reference evidence="1 2" key="1">
    <citation type="submission" date="2023-08" db="EMBL/GenBank/DDBJ databases">
        <title>A Necator americanus chromosomal reference genome.</title>
        <authorList>
            <person name="Ilik V."/>
            <person name="Petrzelkova K.J."/>
            <person name="Pardy F."/>
            <person name="Fuh T."/>
            <person name="Niatou-Singa F.S."/>
            <person name="Gouil Q."/>
            <person name="Baker L."/>
            <person name="Ritchie M.E."/>
            <person name="Jex A.R."/>
            <person name="Gazzola D."/>
            <person name="Li H."/>
            <person name="Toshio Fujiwara R."/>
            <person name="Zhan B."/>
            <person name="Aroian R.V."/>
            <person name="Pafco B."/>
            <person name="Schwarz E.M."/>
        </authorList>
    </citation>
    <scope>NUCLEOTIDE SEQUENCE [LARGE SCALE GENOMIC DNA]</scope>
    <source>
        <strain evidence="1 2">Aroian</strain>
        <tissue evidence="1">Whole animal</tissue>
    </source>
</reference>
<dbReference type="Proteomes" id="UP001303046">
    <property type="component" value="Unassembled WGS sequence"/>
</dbReference>
<evidence type="ECO:0000313" key="1">
    <source>
        <dbReference type="EMBL" id="KAK6758324.1"/>
    </source>
</evidence>
<proteinExistence type="predicted"/>
<name>A0ABR1E6K6_NECAM</name>
<organism evidence="1 2">
    <name type="scientific">Necator americanus</name>
    <name type="common">Human hookworm</name>
    <dbReference type="NCBI Taxonomy" id="51031"/>
    <lineage>
        <taxon>Eukaryota</taxon>
        <taxon>Metazoa</taxon>
        <taxon>Ecdysozoa</taxon>
        <taxon>Nematoda</taxon>
        <taxon>Chromadorea</taxon>
        <taxon>Rhabditida</taxon>
        <taxon>Rhabditina</taxon>
        <taxon>Rhabditomorpha</taxon>
        <taxon>Strongyloidea</taxon>
        <taxon>Ancylostomatidae</taxon>
        <taxon>Bunostominae</taxon>
        <taxon>Necator</taxon>
    </lineage>
</organism>
<keyword evidence="2" id="KW-1185">Reference proteome</keyword>
<comment type="caution">
    <text evidence="1">The sequence shown here is derived from an EMBL/GenBank/DDBJ whole genome shotgun (WGS) entry which is preliminary data.</text>
</comment>
<evidence type="ECO:0000313" key="2">
    <source>
        <dbReference type="Proteomes" id="UP001303046"/>
    </source>
</evidence>
<gene>
    <name evidence="1" type="primary">Necator_chrV.g20669</name>
    <name evidence="1" type="ORF">RB195_015876</name>
</gene>
<protein>
    <recommendedName>
        <fullName evidence="3">Reverse transcriptase domain-containing protein</fullName>
    </recommendedName>
</protein>
<sequence length="138" mass="15364">MQLALLDFETAFDSLHRANKPSWYSIVAERDRVQGKFVRLLDDMNQRTTVAVRTPAGYTTPLEVGKTKGSGRTFAMFNFSIDDIMRRTVDQCPADIVLTPSGCSLIDLEYTDDVVIFAKSSTKPQHVVNLVSKLAGAY</sequence>
<dbReference type="EMBL" id="JAVFWL010000005">
    <property type="protein sequence ID" value="KAK6758324.1"/>
    <property type="molecule type" value="Genomic_DNA"/>
</dbReference>